<keyword evidence="11" id="KW-1185">Reference proteome</keyword>
<evidence type="ECO:0000313" key="11">
    <source>
        <dbReference type="Proteomes" id="UP001642464"/>
    </source>
</evidence>
<comment type="cofactor">
    <cofactor evidence="1">
        <name>Fe(2+)</name>
        <dbReference type="ChEBI" id="CHEBI:29033"/>
    </cofactor>
</comment>
<comment type="similarity">
    <text evidence="2">Belongs to the biopterin-dependent aromatic amino acid hydroxylase family.</text>
</comment>
<dbReference type="PROSITE" id="PS51410">
    <property type="entry name" value="BH4_AAA_HYDROXYL_2"/>
    <property type="match status" value="1"/>
</dbReference>
<dbReference type="Gene3D" id="1.10.800.10">
    <property type="entry name" value="Aromatic amino acid hydroxylase"/>
    <property type="match status" value="1"/>
</dbReference>
<dbReference type="InterPro" id="IPR002912">
    <property type="entry name" value="ACT_dom"/>
</dbReference>
<dbReference type="PROSITE" id="PS00858">
    <property type="entry name" value="PREPHENATE_DEHYDR_2"/>
    <property type="match status" value="1"/>
</dbReference>
<dbReference type="InterPro" id="IPR018528">
    <property type="entry name" value="Preph_deHydtase_CS"/>
</dbReference>
<dbReference type="PANTHER" id="PTHR11473">
    <property type="entry name" value="AROMATIC AMINO ACID HYDROXYLASE"/>
    <property type="match status" value="1"/>
</dbReference>
<comment type="caution">
    <text evidence="10">The sequence shown here is derived from an EMBL/GenBank/DDBJ whole genome shotgun (WGS) entry which is preliminary data.</text>
</comment>
<dbReference type="PANTHER" id="PTHR11473:SF24">
    <property type="entry name" value="PHENYLALANINE-4-HYDROXYLASE"/>
    <property type="match status" value="1"/>
</dbReference>
<dbReference type="Proteomes" id="UP001642464">
    <property type="component" value="Unassembled WGS sequence"/>
</dbReference>
<evidence type="ECO:0000256" key="6">
    <source>
        <dbReference type="ARBA" id="ARBA00023004"/>
    </source>
</evidence>
<sequence>MRLLQIVCFTRRGARRAHVHGRASRSVLRLDAVKSTSSSRTVRATGSCTWPPGSSVATPVALGRRKQAETRRLPHSCQGRAGLETRLRRVEASDGWVRDAKRPTMLRFASRGWGPALLGRVRAWRSCQVLRTLVTSSTPQSKAMAESETTHPSKEMLRTLSKTFEPQEQFLTSLSFKVPHKPGALEEILRLFWKHDRNLTRIESRPCTFDTTQFEVLVDFEGRSQDADVQRMIEALRLQCADAHVSEPRTVPWFPRHVRDLDSFSKKTLDAGADLESDHPGFSDKTYRARRQKIVEEAGTYKYGMDIPRVAYSDEENATWGAVYTKLKEFFPKYACKEYLEILGDLEREGGYGPDQIPQLQDVSTFLKDRTGFQLRPVAGLLSARDFLAALAHRSFFSTQYIRHHSRPLYTPEPDVVHELMGHAPLLANPEFAELSQTYGLASLGASERDIQRLATCYWFTIEFGLYREGENVKAYGAGLLSSFGEMEYACGEHGPGEEAPEFLPWEPVVAAETEYPITTYQPTYFVAESLKDATDKLKLFADRDIVRPFHVSYLPHSQTIHCDRSIKVENAPSTDN</sequence>
<feature type="domain" description="Biopterin-dependent aromatic amino acid hydroxylase family profile" evidence="8">
    <location>
        <begin position="239"/>
        <end position="577"/>
    </location>
</feature>
<dbReference type="InterPro" id="IPR001273">
    <property type="entry name" value="ArAA_hydroxylase"/>
</dbReference>
<protein>
    <recommendedName>
        <fullName evidence="3">phenylalanine 4-monooxygenase</fullName>
        <ecNumber evidence="3">1.14.16.1</ecNumber>
    </recommendedName>
</protein>
<name>A0ABP0HUV2_9DINO</name>
<evidence type="ECO:0000259" key="9">
    <source>
        <dbReference type="PROSITE" id="PS51671"/>
    </source>
</evidence>
<keyword evidence="7" id="KW-0503">Monooxygenase</keyword>
<evidence type="ECO:0000256" key="1">
    <source>
        <dbReference type="ARBA" id="ARBA00001954"/>
    </source>
</evidence>
<evidence type="ECO:0000256" key="4">
    <source>
        <dbReference type="ARBA" id="ARBA00022723"/>
    </source>
</evidence>
<dbReference type="PROSITE" id="PS51671">
    <property type="entry name" value="ACT"/>
    <property type="match status" value="1"/>
</dbReference>
<reference evidence="10 11" key="1">
    <citation type="submission" date="2024-02" db="EMBL/GenBank/DDBJ databases">
        <authorList>
            <person name="Chen Y."/>
            <person name="Shah S."/>
            <person name="Dougan E. K."/>
            <person name="Thang M."/>
            <person name="Chan C."/>
        </authorList>
    </citation>
    <scope>NUCLEOTIDE SEQUENCE [LARGE SCALE GENOMIC DNA]</scope>
</reference>
<keyword evidence="5" id="KW-0560">Oxidoreductase</keyword>
<dbReference type="PRINTS" id="PR00372">
    <property type="entry name" value="FYWHYDRXLASE"/>
</dbReference>
<gene>
    <name evidence="10" type="ORF">SCF082_LOCUS3740</name>
</gene>
<evidence type="ECO:0000313" key="10">
    <source>
        <dbReference type="EMBL" id="CAK8993973.1"/>
    </source>
</evidence>
<proteinExistence type="inferred from homology"/>
<accession>A0ABP0HUV2</accession>
<evidence type="ECO:0000256" key="7">
    <source>
        <dbReference type="ARBA" id="ARBA00023033"/>
    </source>
</evidence>
<dbReference type="InterPro" id="IPR036329">
    <property type="entry name" value="Aro-AA_hydroxylase_C_sf"/>
</dbReference>
<dbReference type="SUPFAM" id="SSF56534">
    <property type="entry name" value="Aromatic aminoacid monoxygenases, catalytic and oligomerization domains"/>
    <property type="match status" value="1"/>
</dbReference>
<dbReference type="InterPro" id="IPR019774">
    <property type="entry name" value="Aromatic-AA_hydroxylase_C"/>
</dbReference>
<evidence type="ECO:0000256" key="3">
    <source>
        <dbReference type="ARBA" id="ARBA00011995"/>
    </source>
</evidence>
<dbReference type="SUPFAM" id="SSF55021">
    <property type="entry name" value="ACT-like"/>
    <property type="match status" value="1"/>
</dbReference>
<keyword evidence="6" id="KW-0408">Iron</keyword>
<feature type="domain" description="ACT" evidence="9">
    <location>
        <begin position="173"/>
        <end position="253"/>
    </location>
</feature>
<dbReference type="EC" id="1.14.16.1" evidence="3"/>
<dbReference type="EMBL" id="CAXAMM010001918">
    <property type="protein sequence ID" value="CAK8993973.1"/>
    <property type="molecule type" value="Genomic_DNA"/>
</dbReference>
<dbReference type="InterPro" id="IPR036951">
    <property type="entry name" value="ArAA_hydroxylase_sf"/>
</dbReference>
<evidence type="ECO:0000259" key="8">
    <source>
        <dbReference type="PROSITE" id="PS51410"/>
    </source>
</evidence>
<dbReference type="Pfam" id="PF00351">
    <property type="entry name" value="Biopterin_H"/>
    <property type="match status" value="1"/>
</dbReference>
<keyword evidence="4" id="KW-0479">Metal-binding</keyword>
<dbReference type="CDD" id="cd04880">
    <property type="entry name" value="ACT_AAAH-PDT-like"/>
    <property type="match status" value="1"/>
</dbReference>
<organism evidence="10 11">
    <name type="scientific">Durusdinium trenchii</name>
    <dbReference type="NCBI Taxonomy" id="1381693"/>
    <lineage>
        <taxon>Eukaryota</taxon>
        <taxon>Sar</taxon>
        <taxon>Alveolata</taxon>
        <taxon>Dinophyceae</taxon>
        <taxon>Suessiales</taxon>
        <taxon>Symbiodiniaceae</taxon>
        <taxon>Durusdinium</taxon>
    </lineage>
</organism>
<evidence type="ECO:0000256" key="5">
    <source>
        <dbReference type="ARBA" id="ARBA00023002"/>
    </source>
</evidence>
<evidence type="ECO:0000256" key="2">
    <source>
        <dbReference type="ARBA" id="ARBA00009712"/>
    </source>
</evidence>
<dbReference type="InterPro" id="IPR045865">
    <property type="entry name" value="ACT-like_dom_sf"/>
</dbReference>